<organism evidence="1 2">
    <name type="scientific">Naganishia vaughanmartiniae</name>
    <dbReference type="NCBI Taxonomy" id="1424756"/>
    <lineage>
        <taxon>Eukaryota</taxon>
        <taxon>Fungi</taxon>
        <taxon>Dikarya</taxon>
        <taxon>Basidiomycota</taxon>
        <taxon>Agaricomycotina</taxon>
        <taxon>Tremellomycetes</taxon>
        <taxon>Filobasidiales</taxon>
        <taxon>Filobasidiaceae</taxon>
        <taxon>Naganishia</taxon>
    </lineage>
</organism>
<dbReference type="EMBL" id="JASBWU010000010">
    <property type="protein sequence ID" value="KAJ9118535.1"/>
    <property type="molecule type" value="Genomic_DNA"/>
</dbReference>
<evidence type="ECO:0000313" key="2">
    <source>
        <dbReference type="Proteomes" id="UP001243375"/>
    </source>
</evidence>
<gene>
    <name evidence="1" type="ORF">QFC22_003754</name>
</gene>
<keyword evidence="2" id="KW-1185">Reference proteome</keyword>
<comment type="caution">
    <text evidence="1">The sequence shown here is derived from an EMBL/GenBank/DDBJ whole genome shotgun (WGS) entry which is preliminary data.</text>
</comment>
<evidence type="ECO:0000313" key="1">
    <source>
        <dbReference type="EMBL" id="KAJ9118535.1"/>
    </source>
</evidence>
<accession>A0ACC2X4L2</accession>
<proteinExistence type="predicted"/>
<reference evidence="1" key="1">
    <citation type="submission" date="2023-04" db="EMBL/GenBank/DDBJ databases">
        <title>Draft Genome sequencing of Naganishia species isolated from polar environments using Oxford Nanopore Technology.</title>
        <authorList>
            <person name="Leo P."/>
            <person name="Venkateswaran K."/>
        </authorList>
    </citation>
    <scope>NUCLEOTIDE SEQUENCE</scope>
    <source>
        <strain evidence="1">MNA-CCFEE 5425</strain>
    </source>
</reference>
<dbReference type="Proteomes" id="UP001243375">
    <property type="component" value="Unassembled WGS sequence"/>
</dbReference>
<sequence length="206" mass="23099">MFLLRYLPALIPLAIGVYIGLAWDSLNLWIGKHNGSSQSEYEVLEPLLVAEIEALRKRWDITGVSVAVVKQDPGQQYNEWRSDTFGLGEADGSGTPVDEDTLFSIASNTKLFVALSTGITVENETSLHGDKTRFGWDTKMKDIIPNWQLMDPVASEQSDLIDLLSEYLAFWRTVFVTAQDWQDMTGLSSRSQFTTPKKTVYLISLS</sequence>
<name>A0ACC2X4L2_9TREE</name>
<protein>
    <submittedName>
        <fullName evidence="1">Uncharacterized protein</fullName>
    </submittedName>
</protein>